<sequence>MERMSLPDLTGAAWRRSSYSNQEGGDCVEVADGFRAVVPVRDSAVPYGPALCGAVWRRSGYSNQEGGNCVEVADGFRAVVPVRDSKVPHGPALCFEAVSWAAFIGELKAGRHRV</sequence>
<name>A0AAT9H8X2_9ACTN</name>
<proteinExistence type="predicted"/>
<accession>A0AAT9H8X2</accession>
<feature type="domain" description="DUF397" evidence="1">
    <location>
        <begin position="54"/>
        <end position="108"/>
    </location>
</feature>
<evidence type="ECO:0000313" key="2">
    <source>
        <dbReference type="EMBL" id="BFO13832.1"/>
    </source>
</evidence>
<evidence type="ECO:0000259" key="1">
    <source>
        <dbReference type="Pfam" id="PF04149"/>
    </source>
</evidence>
<feature type="domain" description="DUF397" evidence="1">
    <location>
        <begin position="12"/>
        <end position="51"/>
    </location>
</feature>
<dbReference type="AlphaFoldDB" id="A0AAT9H8X2"/>
<organism evidence="2">
    <name type="scientific">Streptomyces haneummycinicus</name>
    <dbReference type="NCBI Taxonomy" id="3074435"/>
    <lineage>
        <taxon>Bacteria</taxon>
        <taxon>Bacillati</taxon>
        <taxon>Actinomycetota</taxon>
        <taxon>Actinomycetes</taxon>
        <taxon>Kitasatosporales</taxon>
        <taxon>Streptomycetaceae</taxon>
        <taxon>Streptomyces</taxon>
    </lineage>
</organism>
<reference evidence="2" key="2">
    <citation type="submission" date="2024-07" db="EMBL/GenBank/DDBJ databases">
        <title>Streptomyces haneummycinica sp. nov., a new antibiotic-producing actinobacterium isolated from marine sediment.</title>
        <authorList>
            <person name="Uemura M."/>
            <person name="Hamada M."/>
            <person name="Hirano S."/>
            <person name="Kobayashi K."/>
            <person name="Ohshiro T."/>
            <person name="Kobayashi T."/>
            <person name="Terahara T."/>
        </authorList>
    </citation>
    <scope>NUCLEOTIDE SEQUENCE</scope>
    <source>
        <strain evidence="2">KM77-8</strain>
    </source>
</reference>
<reference evidence="2" key="1">
    <citation type="submission" date="2024-06" db="EMBL/GenBank/DDBJ databases">
        <authorList>
            <consortium name="consrtm"/>
            <person name="Uemura M."/>
            <person name="Terahara T."/>
        </authorList>
    </citation>
    <scope>NUCLEOTIDE SEQUENCE</scope>
    <source>
        <strain evidence="2">KM77-8</strain>
    </source>
</reference>
<protein>
    <submittedName>
        <fullName evidence="2">DUF397 domain-containing protein</fullName>
    </submittedName>
</protein>
<dbReference type="EMBL" id="AP035768">
    <property type="protein sequence ID" value="BFO13832.1"/>
    <property type="molecule type" value="Genomic_DNA"/>
</dbReference>
<gene>
    <name evidence="2" type="ORF">SHKM778_02200</name>
</gene>
<dbReference type="Pfam" id="PF04149">
    <property type="entry name" value="DUF397"/>
    <property type="match status" value="2"/>
</dbReference>
<dbReference type="InterPro" id="IPR007278">
    <property type="entry name" value="DUF397"/>
</dbReference>